<sequence length="973" mass="110059">MVAADVSSPRPIAQAGLARGLAQVGGTHHLPWLIVARWSSNGLPRGPFAQVKKNQKRKLGKNFASTTTNESSITSSYNHQQWPEEDVSRMISKTTPYDGVEEKEDVVFPKAMVSPLPDNDEANEEKDDGRYQTNKGRRKLSRFWKEALFGTSLFAGQIFYFGHYGQEDSTEKEGKFLERNESTKYNQELPEEEDPRIVSKTSSSLTNNSSIFTKSSSNSSSRSSSRSLSKRIKSFRSSSTRSLKANLRYLSEKIIRPSSNSSKANPKPSSDKANKSFESNDSKGFKEGHGQKEHEVMNMERNRTRGCYKAITMPFGDFFGHSILNPPTAFMGPDFPAKPKSTILSHSTCNMVVTKLFLRPHSLLLSTLPSIILLPKISSLPKKLTILSLCNFTTTTQPQISDPNLFFYGPSLHKGTNPTIPQSQLPITGFTKPAHRQQLQEENEEEEEENLINAESFSRVFDIAALRVPAKDCFALESRLRGHLLNWPRIRNIARVAGDEVEEELAELLANPSREADDENALVSLNRRMYGKSEGDGELLSPVLYREKLAKTFDSRGYVKFRNLAKMSRPNQRKKRRDEEDEGGEGKKRLRKGEFSVLEVVDDEEEEGEDLKGLLGDEFEGRKKWRGSTRLLLLDERCANGSVEDLPEAIKVLMKENTGKSMCPTLELVRCKLTLLYDYWQMNEILEALLPEGMTIPSAFETVGHIAHLNLRDEHLPYKKLIAKVVLDKHKPKIQTVVNKIDAIDNDYRTMQLEVLSGNHSLVTTVVENGLRFQVDLAKVYWNSRLATERQRLLNSFTRNDVVCDVFSGVGPIAMSAARIVKRVYANDLNPHAIEYLERNSVLNKLERKIKVFNMDGRRFVNAMFASDKAKSITHVVMNLPNDAAEYLDAFRGILVDRSMDEEFTLPMIHVYGFSKAQDPEFDFHQRIRIALSEVAVDVEMRRVRLVAPGKWMLCASFILPKSVAFAKPTLNM</sequence>
<keyword evidence="6 10" id="KW-0819">tRNA processing</keyword>
<evidence type="ECO:0000259" key="12">
    <source>
        <dbReference type="PROSITE" id="PS51684"/>
    </source>
</evidence>
<dbReference type="PROSITE" id="PS51684">
    <property type="entry name" value="SAM_MT_TRM5_TYW2"/>
    <property type="match status" value="1"/>
</dbReference>
<feature type="domain" description="SAM-dependent methyltransferase TRM5/TYW2-type" evidence="12">
    <location>
        <begin position="700"/>
        <end position="962"/>
    </location>
</feature>
<dbReference type="InterPro" id="IPR029063">
    <property type="entry name" value="SAM-dependent_MTases_sf"/>
</dbReference>
<accession>A0A4Y1RCU7</accession>
<comment type="similarity">
    <text evidence="10">Belongs to the TRM5 / TYW2 family.</text>
</comment>
<dbReference type="Pfam" id="PF25133">
    <property type="entry name" value="TYW2_N_2"/>
    <property type="match status" value="1"/>
</dbReference>
<evidence type="ECO:0000256" key="3">
    <source>
        <dbReference type="ARBA" id="ARBA00022603"/>
    </source>
</evidence>
<evidence type="ECO:0000256" key="11">
    <source>
        <dbReference type="SAM" id="MobiDB-lite"/>
    </source>
</evidence>
<dbReference type="InterPro" id="IPR056743">
    <property type="entry name" value="TRM5-TYW2-like_MTfase"/>
</dbReference>
<dbReference type="FunFam" id="3.30.300.110:FF:000001">
    <property type="entry name" value="tRNA (guanine(37)-N1)-methyltransferase"/>
    <property type="match status" value="1"/>
</dbReference>
<proteinExistence type="inferred from homology"/>
<feature type="region of interest" description="Disordered" evidence="11">
    <location>
        <begin position="172"/>
        <end position="235"/>
    </location>
</feature>
<evidence type="ECO:0000256" key="7">
    <source>
        <dbReference type="ARBA" id="ARBA00023128"/>
    </source>
</evidence>
<gene>
    <name evidence="13" type="ORF">Prudu_012255</name>
</gene>
<dbReference type="GO" id="GO:0005759">
    <property type="term" value="C:mitochondrial matrix"/>
    <property type="evidence" value="ECO:0007669"/>
    <property type="project" value="UniProtKB-SubCell"/>
</dbReference>
<dbReference type="PANTHER" id="PTHR23245">
    <property type="entry name" value="TRNA METHYLTRANSFERASE"/>
    <property type="match status" value="1"/>
</dbReference>
<dbReference type="InterPro" id="IPR030382">
    <property type="entry name" value="MeTrfase_TRM5/TYW2"/>
</dbReference>
<dbReference type="InterPro" id="IPR056744">
    <property type="entry name" value="TRM5/TYW2-like_N"/>
</dbReference>
<dbReference type="AlphaFoldDB" id="A0A4Y1RCU7"/>
<comment type="subcellular location">
    <subcellularLocation>
        <location evidence="10">Mitochondrion matrix</location>
    </subcellularLocation>
    <subcellularLocation>
        <location evidence="10">Nucleus</location>
    </subcellularLocation>
    <subcellularLocation>
        <location evidence="10">Cytoplasm</location>
    </subcellularLocation>
    <text evidence="10">Predominantly in the mitochondria and in the nucleus.</text>
</comment>
<dbReference type="EMBL" id="AP019300">
    <property type="protein sequence ID" value="BBH01863.1"/>
    <property type="molecule type" value="Genomic_DNA"/>
</dbReference>
<evidence type="ECO:0000256" key="4">
    <source>
        <dbReference type="ARBA" id="ARBA00022679"/>
    </source>
</evidence>
<keyword evidence="3 10" id="KW-0489">Methyltransferase</keyword>
<keyword evidence="2 10" id="KW-0963">Cytoplasm</keyword>
<dbReference type="Pfam" id="PF02475">
    <property type="entry name" value="TRM5-TYW2_MTfase"/>
    <property type="match status" value="1"/>
</dbReference>
<dbReference type="PANTHER" id="PTHR23245:SF43">
    <property type="entry name" value="TRNA (GUANINE(37)-N1)-METHYLTRANSFERASE 2"/>
    <property type="match status" value="1"/>
</dbReference>
<dbReference type="CDD" id="cd02440">
    <property type="entry name" value="AdoMet_MTases"/>
    <property type="match status" value="1"/>
</dbReference>
<evidence type="ECO:0000256" key="1">
    <source>
        <dbReference type="ARBA" id="ARBA00009775"/>
    </source>
</evidence>
<dbReference type="GO" id="GO:0052906">
    <property type="term" value="F:tRNA (guanine(37)-N1)-methyltransferase activity"/>
    <property type="evidence" value="ECO:0007669"/>
    <property type="project" value="UniProtKB-UniRule"/>
</dbReference>
<feature type="compositionally biased region" description="Low complexity" evidence="11">
    <location>
        <begin position="65"/>
        <end position="76"/>
    </location>
</feature>
<evidence type="ECO:0000256" key="10">
    <source>
        <dbReference type="HAMAP-Rule" id="MF_03152"/>
    </source>
</evidence>
<name>A0A4Y1RCU7_PRUDU</name>
<evidence type="ECO:0000256" key="6">
    <source>
        <dbReference type="ARBA" id="ARBA00022694"/>
    </source>
</evidence>
<dbReference type="Gene3D" id="3.40.50.150">
    <property type="entry name" value="Vaccinia Virus protein VP39"/>
    <property type="match status" value="1"/>
</dbReference>
<keyword evidence="7 10" id="KW-0496">Mitochondrion</keyword>
<dbReference type="GO" id="GO:0070901">
    <property type="term" value="P:mitochondrial tRNA methylation"/>
    <property type="evidence" value="ECO:0007669"/>
    <property type="project" value="UniProtKB-ARBA"/>
</dbReference>
<feature type="region of interest" description="Disordered" evidence="11">
    <location>
        <begin position="109"/>
        <end position="133"/>
    </location>
</feature>
<comment type="similarity">
    <text evidence="1">Belongs to the class I-like SAM-binding methyltransferase superfamily. TRM5/TYW2 family.</text>
</comment>
<dbReference type="GO" id="GO:0005634">
    <property type="term" value="C:nucleus"/>
    <property type="evidence" value="ECO:0007669"/>
    <property type="project" value="UniProtKB-SubCell"/>
</dbReference>
<feature type="region of interest" description="Disordered" evidence="11">
    <location>
        <begin position="567"/>
        <end position="588"/>
    </location>
</feature>
<evidence type="ECO:0000256" key="2">
    <source>
        <dbReference type="ARBA" id="ARBA00022490"/>
    </source>
</evidence>
<dbReference type="InterPro" id="IPR025792">
    <property type="entry name" value="tRNA_Gua_MeTrfase_euk"/>
</dbReference>
<evidence type="ECO:0000313" key="13">
    <source>
        <dbReference type="EMBL" id="BBH01863.1"/>
    </source>
</evidence>
<reference evidence="13" key="1">
    <citation type="journal article" date="2019" name="Science">
        <title>Mutation of a bHLH transcription factor allowed almond domestication.</title>
        <authorList>
            <person name="Sanchez-Perez R."/>
            <person name="Pavan S."/>
            <person name="Mazzeo R."/>
            <person name="Moldovan C."/>
            <person name="Aiese Cigliano R."/>
            <person name="Del Cueto J."/>
            <person name="Ricciardi F."/>
            <person name="Lotti C."/>
            <person name="Ricciardi L."/>
            <person name="Dicenta F."/>
            <person name="Lopez-Marques R.L."/>
            <person name="Lindberg Moller B."/>
        </authorList>
    </citation>
    <scope>NUCLEOTIDE SEQUENCE</scope>
</reference>
<evidence type="ECO:0000256" key="9">
    <source>
        <dbReference type="ARBA" id="ARBA00047783"/>
    </source>
</evidence>
<comment type="subunit">
    <text evidence="10">Monomer.</text>
</comment>
<dbReference type="EC" id="2.1.1.228" evidence="10"/>
<keyword evidence="4 10" id="KW-0808">Transferase</keyword>
<comment type="function">
    <text evidence="10">Specifically methylates the N1 position of guanosine-37 in various cytoplasmic and mitochondrial tRNAs. Methylation is not dependent on the nature of the nucleoside 5' of the target nucleoside. This is the first step in the biosynthesis of wybutosine (yW), a modified base adjacent to the anticodon of tRNAs and required for accurate decoding.</text>
</comment>
<feature type="binding site" evidence="10">
    <location>
        <position position="790"/>
    </location>
    <ligand>
        <name>S-adenosyl-L-methionine</name>
        <dbReference type="ChEBI" id="CHEBI:59789"/>
    </ligand>
</feature>
<feature type="compositionally biased region" description="Low complexity" evidence="11">
    <location>
        <begin position="257"/>
        <end position="268"/>
    </location>
</feature>
<dbReference type="HAMAP" id="MF_03152">
    <property type="entry name" value="TRM5"/>
    <property type="match status" value="1"/>
</dbReference>
<dbReference type="Gene3D" id="3.30.300.110">
    <property type="entry name" value="Met-10+ protein-like domains"/>
    <property type="match status" value="1"/>
</dbReference>
<evidence type="ECO:0000256" key="5">
    <source>
        <dbReference type="ARBA" id="ARBA00022691"/>
    </source>
</evidence>
<protein>
    <recommendedName>
        <fullName evidence="10">tRNA (guanine(37)-N1)-methyltransferase</fullName>
        <ecNumber evidence="10">2.1.1.228</ecNumber>
    </recommendedName>
    <alternativeName>
        <fullName evidence="10">M1G-methyltransferase</fullName>
    </alternativeName>
    <alternativeName>
        <fullName evidence="10">tRNA [GM37] methyltransferase</fullName>
    </alternativeName>
    <alternativeName>
        <fullName evidence="10">tRNA methyltransferase 5 homolog</fullName>
    </alternativeName>
</protein>
<evidence type="ECO:0000256" key="8">
    <source>
        <dbReference type="ARBA" id="ARBA00023242"/>
    </source>
</evidence>
<feature type="region of interest" description="Disordered" evidence="11">
    <location>
        <begin position="46"/>
        <end position="85"/>
    </location>
</feature>
<dbReference type="SUPFAM" id="SSF53335">
    <property type="entry name" value="S-adenosyl-L-methionine-dependent methyltransferases"/>
    <property type="match status" value="1"/>
</dbReference>
<feature type="binding site" evidence="10">
    <location>
        <position position="879"/>
    </location>
    <ligand>
        <name>S-adenosyl-L-methionine</name>
        <dbReference type="ChEBI" id="CHEBI:59789"/>
    </ligand>
</feature>
<feature type="region of interest" description="Disordered" evidence="11">
    <location>
        <begin position="254"/>
        <end position="294"/>
    </location>
</feature>
<feature type="compositionally biased region" description="Basic and acidic residues" evidence="11">
    <location>
        <begin position="269"/>
        <end position="294"/>
    </location>
</feature>
<feature type="binding site" evidence="10">
    <location>
        <begin position="828"/>
        <end position="829"/>
    </location>
    <ligand>
        <name>S-adenosyl-L-methionine</name>
        <dbReference type="ChEBI" id="CHEBI:59789"/>
    </ligand>
</feature>
<feature type="binding site" evidence="10">
    <location>
        <begin position="856"/>
        <end position="857"/>
    </location>
    <ligand>
        <name>S-adenosyl-L-methionine</name>
        <dbReference type="ChEBI" id="CHEBI:59789"/>
    </ligand>
</feature>
<keyword evidence="5 10" id="KW-0949">S-adenosyl-L-methionine</keyword>
<dbReference type="GO" id="GO:0002939">
    <property type="term" value="P:tRNA N1-guanine methylation"/>
    <property type="evidence" value="ECO:0007669"/>
    <property type="project" value="TreeGrafter"/>
</dbReference>
<organism evidence="13">
    <name type="scientific">Prunus dulcis</name>
    <name type="common">Almond</name>
    <name type="synonym">Amygdalus dulcis</name>
    <dbReference type="NCBI Taxonomy" id="3755"/>
    <lineage>
        <taxon>Eukaryota</taxon>
        <taxon>Viridiplantae</taxon>
        <taxon>Streptophyta</taxon>
        <taxon>Embryophyta</taxon>
        <taxon>Tracheophyta</taxon>
        <taxon>Spermatophyta</taxon>
        <taxon>Magnoliopsida</taxon>
        <taxon>eudicotyledons</taxon>
        <taxon>Gunneridae</taxon>
        <taxon>Pentapetalae</taxon>
        <taxon>rosids</taxon>
        <taxon>fabids</taxon>
        <taxon>Rosales</taxon>
        <taxon>Rosaceae</taxon>
        <taxon>Amygdaloideae</taxon>
        <taxon>Amygdaleae</taxon>
        <taxon>Prunus</taxon>
    </lineage>
</organism>
<comment type="catalytic activity">
    <reaction evidence="9 10">
        <text>guanosine(37) in tRNA + S-adenosyl-L-methionine = N(1)-methylguanosine(37) in tRNA + S-adenosyl-L-homocysteine + H(+)</text>
        <dbReference type="Rhea" id="RHEA:36899"/>
        <dbReference type="Rhea" id="RHEA-COMP:10145"/>
        <dbReference type="Rhea" id="RHEA-COMP:10147"/>
        <dbReference type="ChEBI" id="CHEBI:15378"/>
        <dbReference type="ChEBI" id="CHEBI:57856"/>
        <dbReference type="ChEBI" id="CHEBI:59789"/>
        <dbReference type="ChEBI" id="CHEBI:73542"/>
        <dbReference type="ChEBI" id="CHEBI:74269"/>
        <dbReference type="EC" id="2.1.1.228"/>
    </reaction>
</comment>
<feature type="compositionally biased region" description="Low complexity" evidence="11">
    <location>
        <begin position="199"/>
        <end position="227"/>
    </location>
</feature>
<feature type="compositionally biased region" description="Basic and acidic residues" evidence="11">
    <location>
        <begin position="172"/>
        <end position="182"/>
    </location>
</feature>
<keyword evidence="8 10" id="KW-0539">Nucleus</keyword>
<dbReference type="FunFam" id="3.40.50.150:FF:000225">
    <property type="entry name" value="tRNA (guanine(37)-N1)-methyltransferase"/>
    <property type="match status" value="1"/>
</dbReference>